<evidence type="ECO:0000259" key="12">
    <source>
        <dbReference type="PROSITE" id="PS51831"/>
    </source>
</evidence>
<dbReference type="InterPro" id="IPR004087">
    <property type="entry name" value="KH_dom"/>
</dbReference>
<dbReference type="RefSeq" id="WP_111957767.1">
    <property type="nucleotide sequence ID" value="NZ_BJYI01000001.1"/>
</dbReference>
<dbReference type="Pfam" id="PF12072">
    <property type="entry name" value="RNase_Y_N"/>
    <property type="match status" value="1"/>
</dbReference>
<dbReference type="EC" id="3.1.-.-" evidence="9 10"/>
<dbReference type="InterPro" id="IPR036612">
    <property type="entry name" value="KH_dom_type_1_sf"/>
</dbReference>
<evidence type="ECO:0000256" key="9">
    <source>
        <dbReference type="HAMAP-Rule" id="MF_00335"/>
    </source>
</evidence>
<sequence length="522" mass="58218">MTTAIIVGVICLVVGAVIGILFSKSSLNTKAKFIVDDAKKNAENLIEKANVQAESIKKEKNLQAKEKFLELKSQHDADIQSREKKMQEIEKRIKDKEHKLNDELSKTGKLEKDLDKQIADYAKKNEILDRKQQELDVATTKKVEILEKIANYTAEEAKAELVETMKAEAKTRAQAHVQGIMEEAQLNAKNEARKIVIQTIQRIGTEQAIENSVSVFNIESDEVKGRIIGREGRNIRALEAVTGVEIIVDDTPEAILLSCFDPVRREIARLSLHRLVTDGRIHPARIEEVVEKTRKQIEEEIIEVGKRTIIDLGIHGLHPELIKIVGRMKYRSSYGQNLLQHSREVANIAATMAAELGLNVKLAKRAGLLHDIGKVPEQESELPHALLGMQWAEKYGENAEVVNAIGAHHDEIEMKSLLSPIIQVADAISGARPGARRQVLESYIQRLKDLESAALSFDGVSSAYAIQAGRELRVMVESGKVSDEVANQLSYDISEKIQNELTYPGQVKVTVIRETRAVNIAR</sequence>
<dbReference type="GO" id="GO:0006402">
    <property type="term" value="P:mRNA catabolic process"/>
    <property type="evidence" value="ECO:0007669"/>
    <property type="project" value="UniProtKB-UniRule"/>
</dbReference>
<keyword evidence="4 9" id="KW-0255">Endonuclease</keyword>
<dbReference type="OrthoDB" id="9803205at2"/>
<evidence type="ECO:0000256" key="2">
    <source>
        <dbReference type="ARBA" id="ARBA00022692"/>
    </source>
</evidence>
<evidence type="ECO:0000256" key="11">
    <source>
        <dbReference type="SAM" id="Coils"/>
    </source>
</evidence>
<gene>
    <name evidence="9 13" type="primary">rny</name>
    <name evidence="13" type="ORF">CLA01_01690</name>
</gene>
<dbReference type="NCBIfam" id="TIGR00277">
    <property type="entry name" value="HDIG"/>
    <property type="match status" value="1"/>
</dbReference>
<keyword evidence="2" id="KW-0812">Transmembrane</keyword>
<dbReference type="SMART" id="SM00471">
    <property type="entry name" value="HDc"/>
    <property type="match status" value="1"/>
</dbReference>
<dbReference type="FunFam" id="1.10.3210.10:FF:000013">
    <property type="entry name" value="Ribonuclease Y"/>
    <property type="match status" value="1"/>
</dbReference>
<dbReference type="NCBIfam" id="TIGR03319">
    <property type="entry name" value="RNase_Y"/>
    <property type="match status" value="1"/>
</dbReference>
<dbReference type="Pfam" id="PF00013">
    <property type="entry name" value="KH_1"/>
    <property type="match status" value="1"/>
</dbReference>
<dbReference type="PANTHER" id="PTHR12826:SF15">
    <property type="entry name" value="RIBONUCLEASE Y"/>
    <property type="match status" value="1"/>
</dbReference>
<dbReference type="CDD" id="cd00077">
    <property type="entry name" value="HDc"/>
    <property type="match status" value="1"/>
</dbReference>
<evidence type="ECO:0000313" key="13">
    <source>
        <dbReference type="EMBL" id="GEN70097.1"/>
    </source>
</evidence>
<evidence type="ECO:0000256" key="5">
    <source>
        <dbReference type="ARBA" id="ARBA00022801"/>
    </source>
</evidence>
<dbReference type="PROSITE" id="PS50084">
    <property type="entry name" value="KH_TYPE_1"/>
    <property type="match status" value="1"/>
</dbReference>
<dbReference type="HAMAP" id="MF_00335">
    <property type="entry name" value="RNase_Y"/>
    <property type="match status" value="1"/>
</dbReference>
<evidence type="ECO:0000313" key="14">
    <source>
        <dbReference type="Proteomes" id="UP000321150"/>
    </source>
</evidence>
<evidence type="ECO:0000256" key="1">
    <source>
        <dbReference type="ARBA" id="ARBA00022475"/>
    </source>
</evidence>
<evidence type="ECO:0000256" key="8">
    <source>
        <dbReference type="ARBA" id="ARBA00023136"/>
    </source>
</evidence>
<keyword evidence="7" id="KW-1133">Transmembrane helix</keyword>
<keyword evidence="11" id="KW-0175">Coiled coil</keyword>
<dbReference type="Gene3D" id="1.10.3210.10">
    <property type="entry name" value="Hypothetical protein af1432"/>
    <property type="match status" value="1"/>
</dbReference>
<evidence type="ECO:0000256" key="6">
    <source>
        <dbReference type="ARBA" id="ARBA00022884"/>
    </source>
</evidence>
<dbReference type="GO" id="GO:0004521">
    <property type="term" value="F:RNA endonuclease activity"/>
    <property type="evidence" value="ECO:0007669"/>
    <property type="project" value="UniProtKB-UniRule"/>
</dbReference>
<dbReference type="EMBL" id="BJYI01000001">
    <property type="protein sequence ID" value="GEN70097.1"/>
    <property type="molecule type" value="Genomic_DNA"/>
</dbReference>
<feature type="domain" description="HD" evidence="12">
    <location>
        <begin position="338"/>
        <end position="431"/>
    </location>
</feature>
<dbReference type="InterPro" id="IPR022711">
    <property type="entry name" value="RNase_Y_N"/>
</dbReference>
<feature type="coiled-coil region" evidence="11">
    <location>
        <begin position="35"/>
        <end position="148"/>
    </location>
</feature>
<proteinExistence type="inferred from homology"/>
<dbReference type="SUPFAM" id="SSF54791">
    <property type="entry name" value="Eukaryotic type KH-domain (KH-domain type I)"/>
    <property type="match status" value="1"/>
</dbReference>
<dbReference type="PROSITE" id="PS51831">
    <property type="entry name" value="HD"/>
    <property type="match status" value="1"/>
</dbReference>
<dbReference type="Proteomes" id="UP000321150">
    <property type="component" value="Unassembled WGS sequence"/>
</dbReference>
<dbReference type="AlphaFoldDB" id="A0A511Y4G5"/>
<keyword evidence="8" id="KW-0472">Membrane</keyword>
<dbReference type="PANTHER" id="PTHR12826">
    <property type="entry name" value="RIBONUCLEASE Y"/>
    <property type="match status" value="1"/>
</dbReference>
<dbReference type="InterPro" id="IPR017705">
    <property type="entry name" value="Ribonuclease_Y"/>
</dbReference>
<dbReference type="Pfam" id="PF01966">
    <property type="entry name" value="HD"/>
    <property type="match status" value="1"/>
</dbReference>
<evidence type="ECO:0000256" key="10">
    <source>
        <dbReference type="NCBIfam" id="TIGR03319"/>
    </source>
</evidence>
<comment type="caution">
    <text evidence="13">The sequence shown here is derived from an EMBL/GenBank/DDBJ whole genome shotgun (WGS) entry which is preliminary data.</text>
</comment>
<organism evidence="13 14">
    <name type="scientific">Chryseobacterium lathyri</name>
    <dbReference type="NCBI Taxonomy" id="395933"/>
    <lineage>
        <taxon>Bacteria</taxon>
        <taxon>Pseudomonadati</taxon>
        <taxon>Bacteroidota</taxon>
        <taxon>Flavobacteriia</taxon>
        <taxon>Flavobacteriales</taxon>
        <taxon>Weeksellaceae</taxon>
        <taxon>Chryseobacterium group</taxon>
        <taxon>Chryseobacterium</taxon>
    </lineage>
</organism>
<keyword evidence="5 9" id="KW-0378">Hydrolase</keyword>
<dbReference type="SMART" id="SM00322">
    <property type="entry name" value="KH"/>
    <property type="match status" value="1"/>
</dbReference>
<protein>
    <recommendedName>
        <fullName evidence="9 10">Ribonuclease Y</fullName>
        <shortName evidence="9">RNase Y</shortName>
        <ecNumber evidence="9 10">3.1.-.-</ecNumber>
    </recommendedName>
</protein>
<dbReference type="SUPFAM" id="SSF109604">
    <property type="entry name" value="HD-domain/PDEase-like"/>
    <property type="match status" value="1"/>
</dbReference>
<name>A0A511Y4G5_9FLAO</name>
<evidence type="ECO:0000256" key="7">
    <source>
        <dbReference type="ARBA" id="ARBA00022989"/>
    </source>
</evidence>
<dbReference type="InterPro" id="IPR004088">
    <property type="entry name" value="KH_dom_type_1"/>
</dbReference>
<dbReference type="GO" id="GO:0016787">
    <property type="term" value="F:hydrolase activity"/>
    <property type="evidence" value="ECO:0007669"/>
    <property type="project" value="UniProtKB-KW"/>
</dbReference>
<reference evidence="13 14" key="1">
    <citation type="submission" date="2019-07" db="EMBL/GenBank/DDBJ databases">
        <title>Whole genome shotgun sequence of Chryseobacterium lathyri NBRC 105250.</title>
        <authorList>
            <person name="Hosoyama A."/>
            <person name="Uohara A."/>
            <person name="Ohji S."/>
            <person name="Ichikawa N."/>
        </authorList>
    </citation>
    <scope>NUCLEOTIDE SEQUENCE [LARGE SCALE GENOMIC DNA]</scope>
    <source>
        <strain evidence="13 14">NBRC 105250</strain>
    </source>
</reference>
<evidence type="ECO:0000256" key="3">
    <source>
        <dbReference type="ARBA" id="ARBA00022722"/>
    </source>
</evidence>
<keyword evidence="6 9" id="KW-0694">RNA-binding</keyword>
<comment type="similarity">
    <text evidence="9">Belongs to the RNase Y family.</text>
</comment>
<accession>A0A511Y4G5</accession>
<dbReference type="InterPro" id="IPR003607">
    <property type="entry name" value="HD/PDEase_dom"/>
</dbReference>
<keyword evidence="1" id="KW-1003">Cell membrane</keyword>
<keyword evidence="3 9" id="KW-0540">Nuclease</keyword>
<dbReference type="InterPro" id="IPR006674">
    <property type="entry name" value="HD_domain"/>
</dbReference>
<dbReference type="InterPro" id="IPR006675">
    <property type="entry name" value="HDIG_dom"/>
</dbReference>
<comment type="function">
    <text evidence="9">Endoribonuclease that initiates mRNA decay.</text>
</comment>
<evidence type="ECO:0000256" key="4">
    <source>
        <dbReference type="ARBA" id="ARBA00022759"/>
    </source>
</evidence>
<dbReference type="CDD" id="cd22431">
    <property type="entry name" value="KH-I_RNaseY"/>
    <property type="match status" value="1"/>
</dbReference>
<dbReference type="GO" id="GO:0003723">
    <property type="term" value="F:RNA binding"/>
    <property type="evidence" value="ECO:0007669"/>
    <property type="project" value="UniProtKB-UniRule"/>
</dbReference>
<dbReference type="FunFam" id="3.30.1370.10:FF:000006">
    <property type="entry name" value="Ribonuclease Y"/>
    <property type="match status" value="1"/>
</dbReference>
<dbReference type="GO" id="GO:0005886">
    <property type="term" value="C:plasma membrane"/>
    <property type="evidence" value="ECO:0007669"/>
    <property type="project" value="UniProtKB-UniRule"/>
</dbReference>
<dbReference type="Gene3D" id="3.30.1370.10">
    <property type="entry name" value="K Homology domain, type 1"/>
    <property type="match status" value="1"/>
</dbReference>